<dbReference type="RefSeq" id="WP_084282152.1">
    <property type="nucleotide sequence ID" value="NZ_FWXJ01000001.1"/>
</dbReference>
<dbReference type="STRING" id="1938817.SAMN06296008_101377"/>
<keyword evidence="1" id="KW-0732">Signal</keyword>
<gene>
    <name evidence="2" type="ORF">SAMN06296008_101377</name>
</gene>
<keyword evidence="3" id="KW-1185">Reference proteome</keyword>
<protein>
    <submittedName>
        <fullName evidence="2">Beta-barrel assembly machine subunit BamC</fullName>
    </submittedName>
</protein>
<dbReference type="InterPro" id="IPR042268">
    <property type="entry name" value="BamC_C"/>
</dbReference>
<name>A0A1W1Y4P5_9BURK</name>
<sequence>MRITKSTQYGLMLLVLLSISACTTSLTNESIDYKSQGEKKTPNLSIPPDLSIPTVDKRYGVADGSATLSQYNASSVRVKDLVNKNTVTPEQAGFRIEREGNRRWIVTQKSTTELYPKIKNFWEDTGFLLATDSPNTGIMETDWAENRANIPDDMVRRFLGKTLETLYSTGERDKFRTRLEKSPKGETEIYISHKGAREEITGADKNMTKWTSRPSDPELEADLLARMLVYLGSSNESAKVAVKTAVDTGKARVSRLQVIDQVDALLIAQGFDRAWREVGLGLDRSNFSVEDRDRSKGVFYVRYVSSNLEPAAKQGWFSSLFSSSKEEDLKKAKKYQVIVKSVDNNSTKVTVLDELGNKTTTEVAKPILTILDQQVVY</sequence>
<dbReference type="Proteomes" id="UP000192708">
    <property type="component" value="Unassembled WGS sequence"/>
</dbReference>
<accession>A0A1W1Y4P5</accession>
<evidence type="ECO:0000313" key="2">
    <source>
        <dbReference type="EMBL" id="SMC31107.1"/>
    </source>
</evidence>
<dbReference type="Gene3D" id="3.30.310.170">
    <property type="entry name" value="Outer membrane protein assembly factor BamC"/>
    <property type="match status" value="1"/>
</dbReference>
<dbReference type="OrthoDB" id="5291099at2"/>
<evidence type="ECO:0000256" key="1">
    <source>
        <dbReference type="SAM" id="SignalP"/>
    </source>
</evidence>
<dbReference type="InterPro" id="IPR010653">
    <property type="entry name" value="NlpB/DapX"/>
</dbReference>
<dbReference type="AlphaFoldDB" id="A0A1W1Y4P5"/>
<dbReference type="PROSITE" id="PS51257">
    <property type="entry name" value="PROKAR_LIPOPROTEIN"/>
    <property type="match status" value="1"/>
</dbReference>
<reference evidence="2 3" key="1">
    <citation type="submission" date="2017-04" db="EMBL/GenBank/DDBJ databases">
        <authorList>
            <person name="Afonso C.L."/>
            <person name="Miller P.J."/>
            <person name="Scott M.A."/>
            <person name="Spackman E."/>
            <person name="Goraichik I."/>
            <person name="Dimitrov K.M."/>
            <person name="Suarez D.L."/>
            <person name="Swayne D.E."/>
        </authorList>
    </citation>
    <scope>NUCLEOTIDE SEQUENCE [LARGE SCALE GENOMIC DNA]</scope>
    <source>
        <strain evidence="2 3">VK13</strain>
    </source>
</reference>
<dbReference type="Pfam" id="PF06804">
    <property type="entry name" value="Lipoprotein_18"/>
    <property type="match status" value="1"/>
</dbReference>
<feature type="chain" id="PRO_5012280573" evidence="1">
    <location>
        <begin position="28"/>
        <end position="377"/>
    </location>
</feature>
<feature type="signal peptide" evidence="1">
    <location>
        <begin position="1"/>
        <end position="27"/>
    </location>
</feature>
<organism evidence="2 3">
    <name type="scientific">Polynucleobacter kasalickyi</name>
    <dbReference type="NCBI Taxonomy" id="1938817"/>
    <lineage>
        <taxon>Bacteria</taxon>
        <taxon>Pseudomonadati</taxon>
        <taxon>Pseudomonadota</taxon>
        <taxon>Betaproteobacteria</taxon>
        <taxon>Burkholderiales</taxon>
        <taxon>Burkholderiaceae</taxon>
        <taxon>Polynucleobacter</taxon>
    </lineage>
</organism>
<evidence type="ECO:0000313" key="3">
    <source>
        <dbReference type="Proteomes" id="UP000192708"/>
    </source>
</evidence>
<proteinExistence type="predicted"/>
<dbReference type="EMBL" id="FWXJ01000001">
    <property type="protein sequence ID" value="SMC31107.1"/>
    <property type="molecule type" value="Genomic_DNA"/>
</dbReference>